<dbReference type="Proteomes" id="UP000706151">
    <property type="component" value="Unassembled WGS sequence"/>
</dbReference>
<comment type="caution">
    <text evidence="1">The sequence shown here is derived from an EMBL/GenBank/DDBJ whole genome shotgun (WGS) entry which is preliminary data.</text>
</comment>
<sequence>MSRHAIPETTSAGCNAGEQPGYKVSAHWQLPTTPRNALRRVFDRPDFTPGEVAVLGRRRLERADGIGQKGMATIIDWLRCQGYELADDTRSARSRDLASSPKEVSKLQKAMRVLQTHGYTILRIEQQSADGGQDCATPPMVPGVSA</sequence>
<name>A0A935TDS2_9PROT</name>
<reference evidence="1 2" key="1">
    <citation type="submission" date="2020-10" db="EMBL/GenBank/DDBJ databases">
        <title>Connecting structure to function with the recovery of over 1000 high-quality activated sludge metagenome-assembled genomes encoding full-length rRNA genes using long-read sequencing.</title>
        <authorList>
            <person name="Singleton C.M."/>
            <person name="Petriglieri F."/>
            <person name="Kristensen J.M."/>
            <person name="Kirkegaard R.H."/>
            <person name="Michaelsen T.Y."/>
            <person name="Andersen M.H."/>
            <person name="Karst S.M."/>
            <person name="Dueholm M.S."/>
            <person name="Nielsen P.H."/>
            <person name="Albertsen M."/>
        </authorList>
    </citation>
    <scope>NUCLEOTIDE SEQUENCE [LARGE SCALE GENOMIC DNA]</scope>
    <source>
        <strain evidence="1">Fred_18-Q3-R57-64_BAT3C.720</strain>
    </source>
</reference>
<dbReference type="AlphaFoldDB" id="A0A935TDS2"/>
<proteinExistence type="predicted"/>
<gene>
    <name evidence="1" type="ORF">IPK02_17060</name>
</gene>
<evidence type="ECO:0000313" key="1">
    <source>
        <dbReference type="EMBL" id="MBK7955517.1"/>
    </source>
</evidence>
<organism evidence="1 2">
    <name type="scientific">Candidatus Accumulibacter affinis</name>
    <dbReference type="NCBI Taxonomy" id="2954384"/>
    <lineage>
        <taxon>Bacteria</taxon>
        <taxon>Pseudomonadati</taxon>
        <taxon>Pseudomonadota</taxon>
        <taxon>Betaproteobacteria</taxon>
        <taxon>Candidatus Accumulibacter</taxon>
    </lineage>
</organism>
<accession>A0A935TDS2</accession>
<protein>
    <submittedName>
        <fullName evidence="1">Uncharacterized protein</fullName>
    </submittedName>
</protein>
<evidence type="ECO:0000313" key="2">
    <source>
        <dbReference type="Proteomes" id="UP000706151"/>
    </source>
</evidence>
<dbReference type="EMBL" id="JADJOT010000010">
    <property type="protein sequence ID" value="MBK7955517.1"/>
    <property type="molecule type" value="Genomic_DNA"/>
</dbReference>